<dbReference type="EMBL" id="AZRA01000099">
    <property type="protein sequence ID" value="KDB51138.1"/>
    <property type="molecule type" value="Genomic_DNA"/>
</dbReference>
<dbReference type="PROSITE" id="PS00101">
    <property type="entry name" value="HEXAPEP_TRANSFERASES"/>
    <property type="match status" value="1"/>
</dbReference>
<dbReference type="InterPro" id="IPR011004">
    <property type="entry name" value="Trimer_LpxA-like_sf"/>
</dbReference>
<organism evidence="5 6">
    <name type="scientific">Sphaerotilus natans subsp. natans DSM 6575</name>
    <dbReference type="NCBI Taxonomy" id="1286631"/>
    <lineage>
        <taxon>Bacteria</taxon>
        <taxon>Pseudomonadati</taxon>
        <taxon>Pseudomonadota</taxon>
        <taxon>Betaproteobacteria</taxon>
        <taxon>Burkholderiales</taxon>
        <taxon>Sphaerotilaceae</taxon>
        <taxon>Sphaerotilus</taxon>
    </lineage>
</organism>
<evidence type="ECO:0000256" key="4">
    <source>
        <dbReference type="ARBA" id="ARBA00023315"/>
    </source>
</evidence>
<keyword evidence="3" id="KW-0677">Repeat</keyword>
<dbReference type="Pfam" id="PF00132">
    <property type="entry name" value="Hexapep"/>
    <property type="match status" value="1"/>
</dbReference>
<gene>
    <name evidence="5" type="ORF">X805_32980</name>
</gene>
<dbReference type="GO" id="GO:0008374">
    <property type="term" value="F:O-acyltransferase activity"/>
    <property type="evidence" value="ECO:0007669"/>
    <property type="project" value="TreeGrafter"/>
</dbReference>
<dbReference type="Proteomes" id="UP000026714">
    <property type="component" value="Unassembled WGS sequence"/>
</dbReference>
<dbReference type="InterPro" id="IPR001451">
    <property type="entry name" value="Hexapep"/>
</dbReference>
<dbReference type="InterPro" id="IPR051159">
    <property type="entry name" value="Hexapeptide_acetyltransf"/>
</dbReference>
<evidence type="ECO:0000256" key="3">
    <source>
        <dbReference type="ARBA" id="ARBA00022737"/>
    </source>
</evidence>
<dbReference type="InterPro" id="IPR018357">
    <property type="entry name" value="Hexapep_transf_CS"/>
</dbReference>
<accession>A0A059KJ63</accession>
<dbReference type="GO" id="GO:0005829">
    <property type="term" value="C:cytosol"/>
    <property type="evidence" value="ECO:0007669"/>
    <property type="project" value="TreeGrafter"/>
</dbReference>
<dbReference type="PANTHER" id="PTHR23416:SF23">
    <property type="entry name" value="ACETYLTRANSFERASE C18B11.09C-RELATED"/>
    <property type="match status" value="1"/>
</dbReference>
<keyword evidence="4" id="KW-0012">Acyltransferase</keyword>
<dbReference type="PANTHER" id="PTHR23416">
    <property type="entry name" value="SIALIC ACID SYNTHASE-RELATED"/>
    <property type="match status" value="1"/>
</dbReference>
<sequence>MIYKPIDIGSECWIAAGSFVCPGVKIATGAVIGAKSVVTKSILEPWTVHGGNPAEKIRNRQIKNQPE</sequence>
<reference evidence="5 6" key="1">
    <citation type="journal article" date="2014" name="FEMS Microbiol. Ecol.">
        <title>Sphaerotilus natans encrusted with nanoball-shaped Fe(III) oxide minerals formed by nitrate-reducing mixotrophic Fe(II) oxidation.</title>
        <authorList>
            <person name="Park S."/>
            <person name="Kim D.H."/>
            <person name="Lee J.H."/>
            <person name="Hur H.G."/>
        </authorList>
    </citation>
    <scope>NUCLEOTIDE SEQUENCE [LARGE SCALE GENOMIC DNA]</scope>
    <source>
        <strain evidence="5 6">DSM 6575</strain>
    </source>
</reference>
<comment type="caution">
    <text evidence="5">The sequence shown here is derived from an EMBL/GenBank/DDBJ whole genome shotgun (WGS) entry which is preliminary data.</text>
</comment>
<evidence type="ECO:0000313" key="5">
    <source>
        <dbReference type="EMBL" id="KDB51138.1"/>
    </source>
</evidence>
<evidence type="ECO:0000256" key="2">
    <source>
        <dbReference type="ARBA" id="ARBA00022679"/>
    </source>
</evidence>
<dbReference type="Gene3D" id="2.160.10.10">
    <property type="entry name" value="Hexapeptide repeat proteins"/>
    <property type="match status" value="1"/>
</dbReference>
<name>A0A059KJ63_9BURK</name>
<dbReference type="eggNOG" id="COG0110">
    <property type="taxonomic scope" value="Bacteria"/>
</dbReference>
<protein>
    <submittedName>
        <fullName evidence="5">Putative acetyltransferase</fullName>
    </submittedName>
</protein>
<keyword evidence="6" id="KW-1185">Reference proteome</keyword>
<evidence type="ECO:0000313" key="6">
    <source>
        <dbReference type="Proteomes" id="UP000026714"/>
    </source>
</evidence>
<evidence type="ECO:0000256" key="1">
    <source>
        <dbReference type="ARBA" id="ARBA00007274"/>
    </source>
</evidence>
<keyword evidence="2 5" id="KW-0808">Transferase</keyword>
<dbReference type="SUPFAM" id="SSF51161">
    <property type="entry name" value="Trimeric LpxA-like enzymes"/>
    <property type="match status" value="1"/>
</dbReference>
<proteinExistence type="inferred from homology"/>
<dbReference type="AlphaFoldDB" id="A0A059KJ63"/>
<comment type="similarity">
    <text evidence="1">Belongs to the transferase hexapeptide repeat family.</text>
</comment>